<dbReference type="PANTHER" id="PTHR48100:SF1">
    <property type="entry name" value="HISTIDINE PHOSPHATASE FAMILY PROTEIN-RELATED"/>
    <property type="match status" value="1"/>
</dbReference>
<dbReference type="STRING" id="472181.SAMN05216271_0850"/>
<dbReference type="Gene3D" id="3.40.50.1240">
    <property type="entry name" value="Phosphoglycerate mutase-like"/>
    <property type="match status" value="1"/>
</dbReference>
<dbReference type="CDD" id="cd07067">
    <property type="entry name" value="HP_PGM_like"/>
    <property type="match status" value="1"/>
</dbReference>
<dbReference type="GO" id="GO:0005737">
    <property type="term" value="C:cytoplasm"/>
    <property type="evidence" value="ECO:0007669"/>
    <property type="project" value="TreeGrafter"/>
</dbReference>
<dbReference type="PIRSF" id="PIRSF000709">
    <property type="entry name" value="6PFK_2-Ptase"/>
    <property type="match status" value="1"/>
</dbReference>
<reference evidence="2" key="1">
    <citation type="submission" date="2016-10" db="EMBL/GenBank/DDBJ databases">
        <authorList>
            <person name="Varghese N."/>
            <person name="Submissions S."/>
        </authorList>
    </citation>
    <scope>NUCLEOTIDE SEQUENCE [LARGE SCALE GENOMIC DNA]</scope>
    <source>
        <strain evidence="2">JCM 14963</strain>
    </source>
</reference>
<dbReference type="InterPro" id="IPR050275">
    <property type="entry name" value="PGM_Phosphatase"/>
</dbReference>
<dbReference type="EMBL" id="LT629763">
    <property type="protein sequence ID" value="SDR96850.1"/>
    <property type="molecule type" value="Genomic_DNA"/>
</dbReference>
<dbReference type="InterPro" id="IPR029033">
    <property type="entry name" value="His_PPase_superfam"/>
</dbReference>
<dbReference type="InterPro" id="IPR013078">
    <property type="entry name" value="His_Pase_superF_clade-1"/>
</dbReference>
<dbReference type="AlphaFoldDB" id="A0A1H1NDE4"/>
<proteinExistence type="predicted"/>
<dbReference type="GO" id="GO:0016791">
    <property type="term" value="F:phosphatase activity"/>
    <property type="evidence" value="ECO:0007669"/>
    <property type="project" value="TreeGrafter"/>
</dbReference>
<gene>
    <name evidence="1" type="ORF">SAMN05216271_0850</name>
</gene>
<name>A0A1H1NDE4_9GAMM</name>
<protein>
    <submittedName>
        <fullName evidence="1">Alpha-ribazole phosphatase</fullName>
    </submittedName>
</protein>
<evidence type="ECO:0000313" key="2">
    <source>
        <dbReference type="Proteomes" id="UP000243413"/>
    </source>
</evidence>
<dbReference type="SUPFAM" id="SSF53254">
    <property type="entry name" value="Phosphoglycerate mutase-like"/>
    <property type="match status" value="1"/>
</dbReference>
<dbReference type="Proteomes" id="UP000243413">
    <property type="component" value="Chromosome I"/>
</dbReference>
<organism evidence="1 2">
    <name type="scientific">Halopseudomonas sabulinigri</name>
    <dbReference type="NCBI Taxonomy" id="472181"/>
    <lineage>
        <taxon>Bacteria</taxon>
        <taxon>Pseudomonadati</taxon>
        <taxon>Pseudomonadota</taxon>
        <taxon>Gammaproteobacteria</taxon>
        <taxon>Pseudomonadales</taxon>
        <taxon>Pseudomonadaceae</taxon>
        <taxon>Halopseudomonas</taxon>
    </lineage>
</organism>
<dbReference type="SMART" id="SM00855">
    <property type="entry name" value="PGAM"/>
    <property type="match status" value="1"/>
</dbReference>
<evidence type="ECO:0000313" key="1">
    <source>
        <dbReference type="EMBL" id="SDR96850.1"/>
    </source>
</evidence>
<accession>A0A1H1NDE4</accession>
<sequence length="192" mass="21330">MSLRLDFLRHGETEQGGGLRGSLDDLLTETGWQQLNTAVAPLSGWQRIVSSPLRRCALFAEQLAVQRNLPLEYSNDLRELHFGVWEGKHPSELMQTQADELGRFWADPYAYTPPGAESLQAFAARIDSALQHLYACYAGQRLLVVCHAGVMRLLLARARGLAPAALLQVTVGYAELVSLQFDRQDGLRELIA</sequence>
<dbReference type="Pfam" id="PF00300">
    <property type="entry name" value="His_Phos_1"/>
    <property type="match status" value="1"/>
</dbReference>
<dbReference type="RefSeq" id="WP_092284153.1">
    <property type="nucleotide sequence ID" value="NZ_LT629763.1"/>
</dbReference>
<dbReference type="PANTHER" id="PTHR48100">
    <property type="entry name" value="BROAD-SPECIFICITY PHOSPHATASE YOR283W-RELATED"/>
    <property type="match status" value="1"/>
</dbReference>
<dbReference type="OrthoDB" id="9783269at2"/>